<keyword evidence="2" id="KW-1133">Transmembrane helix</keyword>
<comment type="similarity">
    <text evidence="1">Belongs to the pectinacetylesterase family. Notum subfamily.</text>
</comment>
<evidence type="ECO:0000256" key="1">
    <source>
        <dbReference type="ARBA" id="ARBA00010213"/>
    </source>
</evidence>
<dbReference type="Pfam" id="PF03283">
    <property type="entry name" value="PAE"/>
    <property type="match status" value="1"/>
</dbReference>
<feature type="transmembrane region" description="Helical" evidence="2">
    <location>
        <begin position="45"/>
        <end position="67"/>
    </location>
</feature>
<accession>A0A7I8V3K2</accession>
<keyword evidence="4" id="KW-1185">Reference proteome</keyword>
<dbReference type="EMBL" id="CAJFCJ010000001">
    <property type="protein sequence ID" value="CAD5110707.1"/>
    <property type="molecule type" value="Genomic_DNA"/>
</dbReference>
<evidence type="ECO:0000313" key="4">
    <source>
        <dbReference type="Proteomes" id="UP000549394"/>
    </source>
</evidence>
<evidence type="ECO:0000256" key="2">
    <source>
        <dbReference type="SAM" id="Phobius"/>
    </source>
</evidence>
<sequence length="588" mass="67092">MAPNKEKSVKKEEERNPKKSCCLVAERRQEIGVDESSRTKRGLRAAIFFAMFSFVILSLSLIVHFSYAIPVHVHNDVVTLNLTELKKIGIDANNLLVNIKRLSDGDASCPELRPTDYKMRLFKIRHTKAVCNDGSKAGYYLLKNSDPKKWIVFLQGGWFCIDEESCEKRQEASPQFSGSASWPPLKTGTGILSTNPDENPLFFDANIVYVPYCSSDSWSGRKFSTKSFSFMGSVILAKLFRDLSELHNLKSATRIYLSGSSAGATGVLMNIDRISQRLINLAPKAKVRGIIDSGWYLDNMPFKRESDCRDNPLHCSPSKAISIGFKYWKGVVPYNCAKQFGSEEAWKCYFGHRVYPTLKTPIFIIQNLFDEAQLMANRVYPPANDRQRRFMLDIGQDFIRTLSNVSAVFAPSCVSHQVLQKPDWFKLTVRRTSLLQALKCWTEGDAEQNRYGTRMKKNFRSTLGKRDFFLTGEKLMKDDPRAIRASAPSNKRKILRIFDLKRCRRLKRKNRRKPKSKRKRIICTSQRERGRRALSSSSHEVHNMAVHGSKCGHYLIDVCNVPQCNPSCPDIFNHVTGNAVQFNLSEEY</sequence>
<keyword evidence="2" id="KW-0812">Transmembrane</keyword>
<evidence type="ECO:0000313" key="3">
    <source>
        <dbReference type="EMBL" id="CAD5110707.1"/>
    </source>
</evidence>
<reference evidence="3 4" key="1">
    <citation type="submission" date="2020-08" db="EMBL/GenBank/DDBJ databases">
        <authorList>
            <person name="Hejnol A."/>
        </authorList>
    </citation>
    <scope>NUCLEOTIDE SEQUENCE [LARGE SCALE GENOMIC DNA]</scope>
</reference>
<keyword evidence="2" id="KW-0472">Membrane</keyword>
<dbReference type="Proteomes" id="UP000549394">
    <property type="component" value="Unassembled WGS sequence"/>
</dbReference>
<dbReference type="InterPro" id="IPR004963">
    <property type="entry name" value="PAE/NOTUM"/>
</dbReference>
<dbReference type="AlphaFoldDB" id="A0A7I8V3K2"/>
<name>A0A7I8V3K2_9ANNE</name>
<dbReference type="PANTHER" id="PTHR21562:SF122">
    <property type="entry name" value="PALMITOLEOYL-PROTEIN CARBOXYLESTERASE NOTUM"/>
    <property type="match status" value="1"/>
</dbReference>
<gene>
    <name evidence="3" type="ORF">DGYR_LOCUS75</name>
</gene>
<comment type="caution">
    <text evidence="3">The sequence shown here is derived from an EMBL/GenBank/DDBJ whole genome shotgun (WGS) entry which is preliminary data.</text>
</comment>
<dbReference type="PANTHER" id="PTHR21562">
    <property type="entry name" value="NOTUM-RELATED"/>
    <property type="match status" value="1"/>
</dbReference>
<organism evidence="3 4">
    <name type="scientific">Dimorphilus gyrociliatus</name>
    <dbReference type="NCBI Taxonomy" id="2664684"/>
    <lineage>
        <taxon>Eukaryota</taxon>
        <taxon>Metazoa</taxon>
        <taxon>Spiralia</taxon>
        <taxon>Lophotrochozoa</taxon>
        <taxon>Annelida</taxon>
        <taxon>Polychaeta</taxon>
        <taxon>Polychaeta incertae sedis</taxon>
        <taxon>Dinophilidae</taxon>
        <taxon>Dimorphilus</taxon>
    </lineage>
</organism>
<proteinExistence type="inferred from homology"/>
<protein>
    <submittedName>
        <fullName evidence="3">DgyrCDS86</fullName>
    </submittedName>
</protein>
<dbReference type="GO" id="GO:0016787">
    <property type="term" value="F:hydrolase activity"/>
    <property type="evidence" value="ECO:0007669"/>
    <property type="project" value="InterPro"/>
</dbReference>